<dbReference type="PANTHER" id="PTHR46401">
    <property type="entry name" value="GLYCOSYLTRANSFERASE WBBK-RELATED"/>
    <property type="match status" value="1"/>
</dbReference>
<comment type="caution">
    <text evidence="2">The sequence shown here is derived from an EMBL/GenBank/DDBJ whole genome shotgun (WGS) entry which is preliminary data.</text>
</comment>
<dbReference type="Proteomes" id="UP000753376">
    <property type="component" value="Unassembled WGS sequence"/>
</dbReference>
<name>A0ABS6AA80_9GAMM</name>
<reference evidence="2 3" key="1">
    <citation type="submission" date="2021-05" db="EMBL/GenBank/DDBJ databases">
        <title>Draft genomes of bacteria isolated from model marine particles.</title>
        <authorList>
            <person name="Datta M.S."/>
            <person name="Schwartzman J.A."/>
            <person name="Enke T.N."/>
            <person name="Saavedra J."/>
            <person name="Cermak N."/>
            <person name="Cordero O.X."/>
        </authorList>
    </citation>
    <scope>NUCLEOTIDE SEQUENCE [LARGE SCALE GENOMIC DNA]</scope>
    <source>
        <strain evidence="2 3">D2M19</strain>
    </source>
</reference>
<dbReference type="InterPro" id="IPR027627">
    <property type="entry name" value="Glycosyltransferase_put"/>
</dbReference>
<keyword evidence="3" id="KW-1185">Reference proteome</keyword>
<evidence type="ECO:0000259" key="1">
    <source>
        <dbReference type="Pfam" id="PF00534"/>
    </source>
</evidence>
<protein>
    <submittedName>
        <fullName evidence="2">TIGR04348 family glycosyltransferase</fullName>
    </submittedName>
</protein>
<feature type="domain" description="Glycosyl transferase family 1" evidence="1">
    <location>
        <begin position="147"/>
        <end position="295"/>
    </location>
</feature>
<accession>A0ABS6AA80</accession>
<dbReference type="EMBL" id="JAHKPV010000021">
    <property type="protein sequence ID" value="MBU2875066.1"/>
    <property type="molecule type" value="Genomic_DNA"/>
</dbReference>
<dbReference type="Pfam" id="PF00534">
    <property type="entry name" value="Glycos_transf_1"/>
    <property type="match status" value="1"/>
</dbReference>
<dbReference type="PANTHER" id="PTHR46401:SF8">
    <property type="entry name" value="BLL6006 PROTEIN"/>
    <property type="match status" value="1"/>
</dbReference>
<evidence type="ECO:0000313" key="3">
    <source>
        <dbReference type="Proteomes" id="UP000753376"/>
    </source>
</evidence>
<dbReference type="CDD" id="cd03801">
    <property type="entry name" value="GT4_PimA-like"/>
    <property type="match status" value="1"/>
</dbReference>
<dbReference type="NCBIfam" id="TIGR04348">
    <property type="entry name" value="selenoneine biosynthesis selenosugar synthase SenB"/>
    <property type="match status" value="1"/>
</dbReference>
<evidence type="ECO:0000313" key="2">
    <source>
        <dbReference type="EMBL" id="MBU2875066.1"/>
    </source>
</evidence>
<sequence length="328" mass="36725">MDIIILTPASPGSKAGNRATAERWQMLLEQVGHKVSIVTEYNGETCDLFLALHAWRSHTAVRLFREIWPEKPLLVALTGTDVYRHQHEFPEQTLYSMQVADVLIGLHDQVANDIPEGLRSKVITLFQSAEKPAELSLKGSKESLYFDVCVIGHLRDEKDSLRAAMAARLLPTNSRIRVSCAGKPHNERWDMLAKQELQQNPRFRWLGELEKNAIAQLMADSELLVMSSVMEGGANVVSEACRAGLPIIASNISGNVGLLGEDYAGYYPVGDTQALVEVLKRAENDSEFVEFLREQVEQLASRFTPEEERESLEQALSLAMRRSPRNIL</sequence>
<gene>
    <name evidence="2" type="ORF">KO508_13745</name>
</gene>
<dbReference type="RefSeq" id="WP_216008892.1">
    <property type="nucleotide sequence ID" value="NZ_JAHKPV010000021.1"/>
</dbReference>
<proteinExistence type="predicted"/>
<organism evidence="2 3">
    <name type="scientific">Marinobacter salexigens</name>
    <dbReference type="NCBI Taxonomy" id="1925763"/>
    <lineage>
        <taxon>Bacteria</taxon>
        <taxon>Pseudomonadati</taxon>
        <taxon>Pseudomonadota</taxon>
        <taxon>Gammaproteobacteria</taxon>
        <taxon>Pseudomonadales</taxon>
        <taxon>Marinobacteraceae</taxon>
        <taxon>Marinobacter</taxon>
    </lineage>
</organism>
<dbReference type="InterPro" id="IPR001296">
    <property type="entry name" value="Glyco_trans_1"/>
</dbReference>